<dbReference type="Pfam" id="PF12697">
    <property type="entry name" value="Abhydrolase_6"/>
    <property type="match status" value="1"/>
</dbReference>
<keyword evidence="2" id="KW-0378">Hydrolase</keyword>
<dbReference type="PANTHER" id="PTHR10992">
    <property type="entry name" value="METHYLESTERASE FAMILY MEMBER"/>
    <property type="match status" value="1"/>
</dbReference>
<dbReference type="Proteomes" id="UP001595616">
    <property type="component" value="Unassembled WGS sequence"/>
</dbReference>
<dbReference type="InterPro" id="IPR000073">
    <property type="entry name" value="AB_hydrolase_1"/>
</dbReference>
<gene>
    <name evidence="2" type="ORF">ACFOOI_10155</name>
</gene>
<dbReference type="Gene3D" id="3.40.50.1820">
    <property type="entry name" value="alpha/beta hydrolase"/>
    <property type="match status" value="1"/>
</dbReference>
<name>A0ABV7YXH9_9BACT</name>
<feature type="domain" description="AB hydrolase-1" evidence="1">
    <location>
        <begin position="23"/>
        <end position="131"/>
    </location>
</feature>
<dbReference type="InterPro" id="IPR045889">
    <property type="entry name" value="MES/HNL"/>
</dbReference>
<dbReference type="SUPFAM" id="SSF53474">
    <property type="entry name" value="alpha/beta-Hydrolases"/>
    <property type="match status" value="1"/>
</dbReference>
<dbReference type="InterPro" id="IPR029058">
    <property type="entry name" value="AB_hydrolase_fold"/>
</dbReference>
<organism evidence="2 3">
    <name type="scientific">Lacihabitans lacunae</name>
    <dbReference type="NCBI Taxonomy" id="1028214"/>
    <lineage>
        <taxon>Bacteria</taxon>
        <taxon>Pseudomonadati</taxon>
        <taxon>Bacteroidota</taxon>
        <taxon>Cytophagia</taxon>
        <taxon>Cytophagales</taxon>
        <taxon>Leadbetterellaceae</taxon>
        <taxon>Lacihabitans</taxon>
    </lineage>
</organism>
<evidence type="ECO:0000313" key="3">
    <source>
        <dbReference type="Proteomes" id="UP001595616"/>
    </source>
</evidence>
<dbReference type="PANTHER" id="PTHR10992:SF1086">
    <property type="entry name" value="AB HYDROLASE-1 DOMAIN-CONTAINING PROTEIN"/>
    <property type="match status" value="1"/>
</dbReference>
<keyword evidence="3" id="KW-1185">Reference proteome</keyword>
<dbReference type="EMBL" id="JBHRYQ010000001">
    <property type="protein sequence ID" value="MFC3811017.1"/>
    <property type="molecule type" value="Genomic_DNA"/>
</dbReference>
<dbReference type="GO" id="GO:0016787">
    <property type="term" value="F:hydrolase activity"/>
    <property type="evidence" value="ECO:0007669"/>
    <property type="project" value="UniProtKB-KW"/>
</dbReference>
<sequence length="243" mass="27334">MKRLGLLICLLLVVISLKAQDTFVLVHGAWGGAWQWKKIDSLLTSKGHTVYRPTLTGLGERVHLANKDINLDVHIQDIVNTILFENLHDIILIGHSYGGMVITGVADKLPERIKKVIYMDAFLPEDGESVVNLNSSKTKSSLPTTIKDGFIIPNWVKPDKPYPYDVPHPIATLTQKLSLKNPDRLKIKGGFILTVDEGKEAQNDTFYESYLRANKLGYDSSIMTADHNPQWFKPNELLPYLTK</sequence>
<proteinExistence type="predicted"/>
<dbReference type="RefSeq" id="WP_379837644.1">
    <property type="nucleotide sequence ID" value="NZ_JBHRYQ010000001.1"/>
</dbReference>
<accession>A0ABV7YXH9</accession>
<evidence type="ECO:0000259" key="1">
    <source>
        <dbReference type="Pfam" id="PF12697"/>
    </source>
</evidence>
<protein>
    <submittedName>
        <fullName evidence="2">Alpha/beta fold hydrolase</fullName>
    </submittedName>
</protein>
<comment type="caution">
    <text evidence="2">The sequence shown here is derived from an EMBL/GenBank/DDBJ whole genome shotgun (WGS) entry which is preliminary data.</text>
</comment>
<reference evidence="3" key="1">
    <citation type="journal article" date="2019" name="Int. J. Syst. Evol. Microbiol.">
        <title>The Global Catalogue of Microorganisms (GCM) 10K type strain sequencing project: providing services to taxonomists for standard genome sequencing and annotation.</title>
        <authorList>
            <consortium name="The Broad Institute Genomics Platform"/>
            <consortium name="The Broad Institute Genome Sequencing Center for Infectious Disease"/>
            <person name="Wu L."/>
            <person name="Ma J."/>
        </authorList>
    </citation>
    <scope>NUCLEOTIDE SEQUENCE [LARGE SCALE GENOMIC DNA]</scope>
    <source>
        <strain evidence="3">CECT 7956</strain>
    </source>
</reference>
<evidence type="ECO:0000313" key="2">
    <source>
        <dbReference type="EMBL" id="MFC3811017.1"/>
    </source>
</evidence>